<dbReference type="PROSITE" id="PS00135">
    <property type="entry name" value="TRYPSIN_SER"/>
    <property type="match status" value="1"/>
</dbReference>
<keyword evidence="4" id="KW-1015">Disulfide bond</keyword>
<keyword evidence="7" id="KW-1133">Transmembrane helix</keyword>
<dbReference type="InterPro" id="IPR001314">
    <property type="entry name" value="Peptidase_S1A"/>
</dbReference>
<evidence type="ECO:0000256" key="3">
    <source>
        <dbReference type="ARBA" id="ARBA00022825"/>
    </source>
</evidence>
<dbReference type="AlphaFoldDB" id="T1IYD9"/>
<organism evidence="9 10">
    <name type="scientific">Strigamia maritima</name>
    <name type="common">European centipede</name>
    <name type="synonym">Geophilus maritimus</name>
    <dbReference type="NCBI Taxonomy" id="126957"/>
    <lineage>
        <taxon>Eukaryota</taxon>
        <taxon>Metazoa</taxon>
        <taxon>Ecdysozoa</taxon>
        <taxon>Arthropoda</taxon>
        <taxon>Myriapoda</taxon>
        <taxon>Chilopoda</taxon>
        <taxon>Pleurostigmophora</taxon>
        <taxon>Geophilomorpha</taxon>
        <taxon>Linotaeniidae</taxon>
        <taxon>Strigamia</taxon>
    </lineage>
</organism>
<dbReference type="InterPro" id="IPR001254">
    <property type="entry name" value="Trypsin_dom"/>
</dbReference>
<dbReference type="SUPFAM" id="SSF50494">
    <property type="entry name" value="Trypsin-like serine proteases"/>
    <property type="match status" value="1"/>
</dbReference>
<evidence type="ECO:0000313" key="10">
    <source>
        <dbReference type="Proteomes" id="UP000014500"/>
    </source>
</evidence>
<name>T1IYD9_STRMM</name>
<evidence type="ECO:0000313" key="9">
    <source>
        <dbReference type="EnsemblMetazoa" id="SMAR006247-PA"/>
    </source>
</evidence>
<feature type="transmembrane region" description="Helical" evidence="7">
    <location>
        <begin position="58"/>
        <end position="77"/>
    </location>
</feature>
<dbReference type="OMA" id="NERSICK"/>
<keyword evidence="2 5" id="KW-0378">Hydrolase</keyword>
<feature type="region of interest" description="Disordered" evidence="6">
    <location>
        <begin position="318"/>
        <end position="347"/>
    </location>
</feature>
<dbReference type="STRING" id="126957.T1IYD9"/>
<dbReference type="PhylomeDB" id="T1IYD9"/>
<dbReference type="InterPro" id="IPR009003">
    <property type="entry name" value="Peptidase_S1_PA"/>
</dbReference>
<evidence type="ECO:0000256" key="7">
    <source>
        <dbReference type="SAM" id="Phobius"/>
    </source>
</evidence>
<dbReference type="FunFam" id="2.40.10.10:FF:000006">
    <property type="entry name" value="Serine proteinase stubble"/>
    <property type="match status" value="1"/>
</dbReference>
<sequence length="637" mass="71156">KLPVDRQVPEIPFPLPLPGATRSLAQTEERPRLKRLDEQECNMGFAFHWPRKLHKSNVFCVFISFMIVMQLFSSAIARPSKRSVFYKLSKGLIRPFHCYDYESEKSGICMFTLHCIEAKGTPLTTCKDGIFLGSCCHIPPESELGDVLTELQGNDVNQNLDFSSSAWEWRPTSSGPSSSSSSATQTSVVTNVVTSFGIERTTARPLRTTTNSASSKNTLSDNELINGVLGVMTSEKNSPESNSIPNSSWKVTPADSSSTAMFLTLVTRKPLLPTTPRTTPHIDIIDWAIMNETNENYTSKTKTMTSTTTAAPLRKTTSYPRTTATPSRKRTTVRRRPFPTKPMPITTKSTTLSTINITITSTMAPTTTEFNFANADFRDACGRTFHTKDTPTARIVGGKKSVFGKWPWQVSLRQWKKNTFQHKCGAALLNENWAISAAHCVDNVPVEQLQVRIGDFDANDLREQLPHVDRQVQIIAKHPDFNPRNFENDLALIRFYEPTHFQRNIIPICIPQDDNSFINDTAFVTGWGRLFEDGPLPDQLHEAEIPIISNLECEKLYRKAGYIESIPDIFICAGRPGGGIDSCEGDSGGPMVIRGTDQRWFIAGIISWGIGCAEPNQPGVYTRVSRFRDWINAILVF</sequence>
<dbReference type="PANTHER" id="PTHR24252:SF7">
    <property type="entry name" value="HYALIN"/>
    <property type="match status" value="1"/>
</dbReference>
<dbReference type="InterPro" id="IPR018114">
    <property type="entry name" value="TRYPSIN_HIS"/>
</dbReference>
<feature type="domain" description="Peptidase S1" evidence="8">
    <location>
        <begin position="395"/>
        <end position="636"/>
    </location>
</feature>
<evidence type="ECO:0000259" key="8">
    <source>
        <dbReference type="PROSITE" id="PS50240"/>
    </source>
</evidence>
<evidence type="ECO:0000256" key="2">
    <source>
        <dbReference type="ARBA" id="ARBA00022801"/>
    </source>
</evidence>
<dbReference type="Pfam" id="PF00089">
    <property type="entry name" value="Trypsin"/>
    <property type="match status" value="1"/>
</dbReference>
<dbReference type="HOGENOM" id="CLU_006842_17_0_1"/>
<dbReference type="CDD" id="cd00190">
    <property type="entry name" value="Tryp_SPc"/>
    <property type="match status" value="1"/>
</dbReference>
<reference evidence="9" key="2">
    <citation type="submission" date="2015-02" db="UniProtKB">
        <authorList>
            <consortium name="EnsemblMetazoa"/>
        </authorList>
    </citation>
    <scope>IDENTIFICATION</scope>
</reference>
<dbReference type="Proteomes" id="UP000014500">
    <property type="component" value="Unassembled WGS sequence"/>
</dbReference>
<keyword evidence="10" id="KW-1185">Reference proteome</keyword>
<dbReference type="InterPro" id="IPR033116">
    <property type="entry name" value="TRYPSIN_SER"/>
</dbReference>
<dbReference type="Gene3D" id="2.40.10.10">
    <property type="entry name" value="Trypsin-like serine proteases"/>
    <property type="match status" value="1"/>
</dbReference>
<evidence type="ECO:0000256" key="5">
    <source>
        <dbReference type="RuleBase" id="RU363034"/>
    </source>
</evidence>
<dbReference type="GO" id="GO:0006508">
    <property type="term" value="P:proteolysis"/>
    <property type="evidence" value="ECO:0007669"/>
    <property type="project" value="UniProtKB-KW"/>
</dbReference>
<keyword evidence="1 5" id="KW-0645">Protease</keyword>
<feature type="compositionally biased region" description="Basic residues" evidence="6">
    <location>
        <begin position="327"/>
        <end position="338"/>
    </location>
</feature>
<dbReference type="PANTHER" id="PTHR24252">
    <property type="entry name" value="ACROSIN-RELATED"/>
    <property type="match status" value="1"/>
</dbReference>
<keyword evidence="7" id="KW-0812">Transmembrane</keyword>
<accession>T1IYD9</accession>
<proteinExistence type="predicted"/>
<evidence type="ECO:0000256" key="6">
    <source>
        <dbReference type="SAM" id="MobiDB-lite"/>
    </source>
</evidence>
<evidence type="ECO:0000256" key="1">
    <source>
        <dbReference type="ARBA" id="ARBA00022670"/>
    </source>
</evidence>
<dbReference type="InterPro" id="IPR043504">
    <property type="entry name" value="Peptidase_S1_PA_chymotrypsin"/>
</dbReference>
<dbReference type="PROSITE" id="PS50240">
    <property type="entry name" value="TRYPSIN_DOM"/>
    <property type="match status" value="1"/>
</dbReference>
<dbReference type="EMBL" id="AFFK01020261">
    <property type="status" value="NOT_ANNOTATED_CDS"/>
    <property type="molecule type" value="Genomic_DNA"/>
</dbReference>
<dbReference type="PRINTS" id="PR00722">
    <property type="entry name" value="CHYMOTRYPSIN"/>
</dbReference>
<keyword evidence="3 5" id="KW-0720">Serine protease</keyword>
<dbReference type="GO" id="GO:0004252">
    <property type="term" value="F:serine-type endopeptidase activity"/>
    <property type="evidence" value="ECO:0007669"/>
    <property type="project" value="InterPro"/>
</dbReference>
<dbReference type="PROSITE" id="PS00134">
    <property type="entry name" value="TRYPSIN_HIS"/>
    <property type="match status" value="1"/>
</dbReference>
<protein>
    <recommendedName>
        <fullName evidence="8">Peptidase S1 domain-containing protein</fullName>
    </recommendedName>
</protein>
<evidence type="ECO:0000256" key="4">
    <source>
        <dbReference type="ARBA" id="ARBA00023157"/>
    </source>
</evidence>
<reference evidence="10" key="1">
    <citation type="submission" date="2011-05" db="EMBL/GenBank/DDBJ databases">
        <authorList>
            <person name="Richards S.R."/>
            <person name="Qu J."/>
            <person name="Jiang H."/>
            <person name="Jhangiani S.N."/>
            <person name="Agravi P."/>
            <person name="Goodspeed R."/>
            <person name="Gross S."/>
            <person name="Mandapat C."/>
            <person name="Jackson L."/>
            <person name="Mathew T."/>
            <person name="Pu L."/>
            <person name="Thornton R."/>
            <person name="Saada N."/>
            <person name="Wilczek-Boney K.B."/>
            <person name="Lee S."/>
            <person name="Kovar C."/>
            <person name="Wu Y."/>
            <person name="Scherer S.E."/>
            <person name="Worley K.C."/>
            <person name="Muzny D.M."/>
            <person name="Gibbs R."/>
        </authorList>
    </citation>
    <scope>NUCLEOTIDE SEQUENCE</scope>
    <source>
        <strain evidence="10">Brora</strain>
    </source>
</reference>
<dbReference type="EnsemblMetazoa" id="SMAR006247-RA">
    <property type="protein sequence ID" value="SMAR006247-PA"/>
    <property type="gene ID" value="SMAR006247"/>
</dbReference>
<dbReference type="eggNOG" id="KOG3627">
    <property type="taxonomic scope" value="Eukaryota"/>
</dbReference>
<dbReference type="SMART" id="SM00020">
    <property type="entry name" value="Tryp_SPc"/>
    <property type="match status" value="1"/>
</dbReference>
<keyword evidence="7" id="KW-0472">Membrane</keyword>